<dbReference type="NCBIfam" id="TIGR01076">
    <property type="entry name" value="sortase_fam"/>
    <property type="match status" value="1"/>
</dbReference>
<dbReference type="RefSeq" id="WP_380167395.1">
    <property type="nucleotide sequence ID" value="NZ_JBHTNU010000025.1"/>
</dbReference>
<keyword evidence="1" id="KW-0378">Hydrolase</keyword>
<evidence type="ECO:0000256" key="1">
    <source>
        <dbReference type="ARBA" id="ARBA00022801"/>
    </source>
</evidence>
<dbReference type="InterPro" id="IPR023365">
    <property type="entry name" value="Sortase_dom-sf"/>
</dbReference>
<gene>
    <name evidence="2" type="ORF">ACFQ4Y_16315</name>
</gene>
<dbReference type="SUPFAM" id="SSF63817">
    <property type="entry name" value="Sortase"/>
    <property type="match status" value="1"/>
</dbReference>
<dbReference type="Gene3D" id="2.40.260.10">
    <property type="entry name" value="Sortase"/>
    <property type="match status" value="1"/>
</dbReference>
<evidence type="ECO:0000313" key="2">
    <source>
        <dbReference type="EMBL" id="MFD1428465.1"/>
    </source>
</evidence>
<dbReference type="Proteomes" id="UP001597282">
    <property type="component" value="Unassembled WGS sequence"/>
</dbReference>
<sequence>MRRWILGSVAGLCFASAVALTGYLGWVYWEDQQKAKIFNTAESSEESAQFQSYELPFSAPMPDGGTAKIIQTESGLELGPTNDPIEPLTVQWKKRPKKGQKIGTLRIPSLDVKVPMWAGTDAEQLSKGVGVHDLGLPGESETVALAGHRETAFKQAGKLKPGDTMILETDQGQFTYQIRKHWITEARDQSVVVSTGKPLIRMYTCYPFDSPDSPQRYVIEAALIE</sequence>
<reference evidence="3" key="1">
    <citation type="journal article" date="2019" name="Int. J. Syst. Evol. Microbiol.">
        <title>The Global Catalogue of Microorganisms (GCM) 10K type strain sequencing project: providing services to taxonomists for standard genome sequencing and annotation.</title>
        <authorList>
            <consortium name="The Broad Institute Genomics Platform"/>
            <consortium name="The Broad Institute Genome Sequencing Center for Infectious Disease"/>
            <person name="Wu L."/>
            <person name="Ma J."/>
        </authorList>
    </citation>
    <scope>NUCLEOTIDE SEQUENCE [LARGE SCALE GENOMIC DNA]</scope>
    <source>
        <strain evidence="3">S1</strain>
    </source>
</reference>
<evidence type="ECO:0000313" key="3">
    <source>
        <dbReference type="Proteomes" id="UP001597282"/>
    </source>
</evidence>
<proteinExistence type="predicted"/>
<dbReference type="InterPro" id="IPR005754">
    <property type="entry name" value="Sortase"/>
</dbReference>
<comment type="caution">
    <text evidence="2">The sequence shown here is derived from an EMBL/GenBank/DDBJ whole genome shotgun (WGS) entry which is preliminary data.</text>
</comment>
<keyword evidence="3" id="KW-1185">Reference proteome</keyword>
<protein>
    <submittedName>
        <fullName evidence="2">Class D sortase</fullName>
    </submittedName>
</protein>
<accession>A0ABW4CFW7</accession>
<dbReference type="Pfam" id="PF04203">
    <property type="entry name" value="Sortase"/>
    <property type="match status" value="1"/>
</dbReference>
<dbReference type="InterPro" id="IPR041999">
    <property type="entry name" value="Sortase_D_1"/>
</dbReference>
<name>A0ABW4CFW7_9BACL</name>
<dbReference type="EMBL" id="JBHTNU010000025">
    <property type="protein sequence ID" value="MFD1428465.1"/>
    <property type="molecule type" value="Genomic_DNA"/>
</dbReference>
<dbReference type="CDD" id="cd05828">
    <property type="entry name" value="Sortase_D_1"/>
    <property type="match status" value="1"/>
</dbReference>
<organism evidence="2 3">
    <name type="scientific">Kroppenstedtia sanguinis</name>
    <dbReference type="NCBI Taxonomy" id="1380684"/>
    <lineage>
        <taxon>Bacteria</taxon>
        <taxon>Bacillati</taxon>
        <taxon>Bacillota</taxon>
        <taxon>Bacilli</taxon>
        <taxon>Bacillales</taxon>
        <taxon>Thermoactinomycetaceae</taxon>
        <taxon>Kroppenstedtia</taxon>
    </lineage>
</organism>